<evidence type="ECO:0000256" key="1">
    <source>
        <dbReference type="ARBA" id="ARBA00022737"/>
    </source>
</evidence>
<dbReference type="InterPro" id="IPR019734">
    <property type="entry name" value="TPR_rpt"/>
</dbReference>
<dbReference type="InterPro" id="IPR013105">
    <property type="entry name" value="TPR_2"/>
</dbReference>
<feature type="repeat" description="TPR" evidence="3">
    <location>
        <begin position="395"/>
        <end position="428"/>
    </location>
</feature>
<dbReference type="InterPro" id="IPR011990">
    <property type="entry name" value="TPR-like_helical_dom_sf"/>
</dbReference>
<dbReference type="Pfam" id="PF07719">
    <property type="entry name" value="TPR_2"/>
    <property type="match status" value="1"/>
</dbReference>
<dbReference type="PANTHER" id="PTHR45153">
    <property type="entry name" value="TETRATRICOPEPTIDE REPEAT PROTEIN 16"/>
    <property type="match status" value="1"/>
</dbReference>
<dbReference type="PROSITE" id="PS50005">
    <property type="entry name" value="TPR"/>
    <property type="match status" value="2"/>
</dbReference>
<dbReference type="AlphaFoldDB" id="A0A3P3Y871"/>
<proteinExistence type="predicted"/>
<sequence>MQYARQGAEQLRQDDFPGAVISFTKALFLLPNNAALHTGRGCAFIGLGDIKSAIVNLRRAQALGDGDPSIPSRLSRLYSKLGHVHADIGDHPQASICYLQALDIDRTDVTFWMDWITSLVHERRYDETVEALAEFMALPTIGPDCQEPPYVDLILTRALALLKLRRYADAHDDLQRGLAMNADHERLPALRMEFNTVANELHGEAELLGLSDRLSSAIEHATWALRLSDGMNKIDHFRLRARLLQKRGEYTSALDDLEDALALCGADHSTRNPIFSEISLVENQIGVELFSRRSVQHAISHLNRAILLDPLQTAFYVNRGDCFMALGQLNYAMADFHEADRLEALRSRDSPCRSGIRGRLATIHYRFGVQAFNRRSLGEAAVEFTDAIALAPSTAQYYVNRGIVLERMQDPVNALADFTQAIKLDPGNADAAAHIATLNGGHRHEFEIVAVPASVRDKHPKSRLHVIAQNRRRRRRPQAT</sequence>
<name>A0A3P3Y871_PLABS</name>
<keyword evidence="2 3" id="KW-0802">TPR repeat</keyword>
<dbReference type="Proteomes" id="UP000290189">
    <property type="component" value="Unassembled WGS sequence"/>
</dbReference>
<feature type="repeat" description="TPR" evidence="3">
    <location>
        <begin position="75"/>
        <end position="108"/>
    </location>
</feature>
<evidence type="ECO:0000313" key="5">
    <source>
        <dbReference type="Proteomes" id="UP000290189"/>
    </source>
</evidence>
<evidence type="ECO:0000256" key="3">
    <source>
        <dbReference type="PROSITE-ProRule" id="PRU00339"/>
    </source>
</evidence>
<dbReference type="EMBL" id="OVEO01000005">
    <property type="protein sequence ID" value="SPQ96337.1"/>
    <property type="molecule type" value="Genomic_DNA"/>
</dbReference>
<dbReference type="SMART" id="SM00028">
    <property type="entry name" value="TPR"/>
    <property type="match status" value="10"/>
</dbReference>
<evidence type="ECO:0000313" key="4">
    <source>
        <dbReference type="EMBL" id="SPQ96337.1"/>
    </source>
</evidence>
<accession>A0A3P3Y871</accession>
<evidence type="ECO:0000256" key="2">
    <source>
        <dbReference type="ARBA" id="ARBA00022803"/>
    </source>
</evidence>
<dbReference type="PANTHER" id="PTHR45153:SF1">
    <property type="entry name" value="TETRATRICOPEPTIDE REPEAT PROTEIN 16"/>
    <property type="match status" value="1"/>
</dbReference>
<dbReference type="Pfam" id="PF13374">
    <property type="entry name" value="TPR_10"/>
    <property type="match status" value="1"/>
</dbReference>
<keyword evidence="1" id="KW-0677">Repeat</keyword>
<dbReference type="Gene3D" id="1.25.40.10">
    <property type="entry name" value="Tetratricopeptide repeat domain"/>
    <property type="match status" value="4"/>
</dbReference>
<keyword evidence="4" id="KW-0496">Mitochondrion</keyword>
<geneLocation type="mitochondrion" evidence="4"/>
<reference evidence="4 5" key="1">
    <citation type="submission" date="2018-03" db="EMBL/GenBank/DDBJ databases">
        <authorList>
            <person name="Fogelqvist J."/>
        </authorList>
    </citation>
    <scope>NUCLEOTIDE SEQUENCE [LARGE SCALE GENOMIC DNA]</scope>
</reference>
<dbReference type="Pfam" id="PF13181">
    <property type="entry name" value="TPR_8"/>
    <property type="match status" value="1"/>
</dbReference>
<dbReference type="SUPFAM" id="SSF48452">
    <property type="entry name" value="TPR-like"/>
    <property type="match status" value="2"/>
</dbReference>
<organism evidence="4 5">
    <name type="scientific">Plasmodiophora brassicae</name>
    <name type="common">Clubroot disease agent</name>
    <dbReference type="NCBI Taxonomy" id="37360"/>
    <lineage>
        <taxon>Eukaryota</taxon>
        <taxon>Sar</taxon>
        <taxon>Rhizaria</taxon>
        <taxon>Endomyxa</taxon>
        <taxon>Phytomyxea</taxon>
        <taxon>Plasmodiophorida</taxon>
        <taxon>Plasmodiophoridae</taxon>
        <taxon>Plasmodiophora</taxon>
    </lineage>
</organism>
<protein>
    <submittedName>
        <fullName evidence="4">Uncharacterized protein</fullName>
    </submittedName>
</protein>
<gene>
    <name evidence="4" type="ORF">PLBR_LOCUS3552</name>
</gene>